<name>A0A2W5PXL7_RHOSU</name>
<comment type="caution">
    <text evidence="2">The sequence shown here is derived from an EMBL/GenBank/DDBJ whole genome shotgun (WGS) entry which is preliminary data.</text>
</comment>
<reference evidence="2 3" key="1">
    <citation type="submission" date="2017-08" db="EMBL/GenBank/DDBJ databases">
        <title>Infants hospitalized years apart are colonized by the same room-sourced microbial strains.</title>
        <authorList>
            <person name="Brooks B."/>
            <person name="Olm M.R."/>
            <person name="Firek B.A."/>
            <person name="Baker R."/>
            <person name="Thomas B.C."/>
            <person name="Morowitz M.J."/>
            <person name="Banfield J.F."/>
        </authorList>
    </citation>
    <scope>NUCLEOTIDE SEQUENCE [LARGE SCALE GENOMIC DNA]</scope>
    <source>
        <strain evidence="2">S2_005_002_R2_34</strain>
    </source>
</reference>
<evidence type="ECO:0000259" key="1">
    <source>
        <dbReference type="PROSITE" id="PS50925"/>
    </source>
</evidence>
<sequence length="143" mass="15946">MEAIMRRATRQVLAELHFSSHVRDDLPPAALCRLAREASQRNMALGVTGEMRFEAGRFHQIVEGPSDTILMLASAILADHRHERIEVQGFRAIEARRYPDWRVHGIDASGAFCALRVDARTAVAPPPGEGWIPLRDGALDRRA</sequence>
<gene>
    <name evidence="2" type="ORF">DI556_09175</name>
</gene>
<dbReference type="Proteomes" id="UP000249185">
    <property type="component" value="Unassembled WGS sequence"/>
</dbReference>
<evidence type="ECO:0000313" key="2">
    <source>
        <dbReference type="EMBL" id="PZQ49637.1"/>
    </source>
</evidence>
<dbReference type="Gene3D" id="3.30.70.100">
    <property type="match status" value="1"/>
</dbReference>
<dbReference type="AlphaFoldDB" id="A0A2W5PXL7"/>
<dbReference type="SMART" id="SM01034">
    <property type="entry name" value="BLUF"/>
    <property type="match status" value="1"/>
</dbReference>
<accession>A0A2W5PXL7</accession>
<dbReference type="Pfam" id="PF04940">
    <property type="entry name" value="BLUF"/>
    <property type="match status" value="1"/>
</dbReference>
<dbReference type="GO" id="GO:0009882">
    <property type="term" value="F:blue light photoreceptor activity"/>
    <property type="evidence" value="ECO:0007669"/>
    <property type="project" value="InterPro"/>
</dbReference>
<dbReference type="EMBL" id="QFPW01000006">
    <property type="protein sequence ID" value="PZQ49637.1"/>
    <property type="molecule type" value="Genomic_DNA"/>
</dbReference>
<dbReference type="GO" id="GO:0071949">
    <property type="term" value="F:FAD binding"/>
    <property type="evidence" value="ECO:0007669"/>
    <property type="project" value="InterPro"/>
</dbReference>
<dbReference type="InterPro" id="IPR036046">
    <property type="entry name" value="Acylphosphatase-like_dom_sf"/>
</dbReference>
<dbReference type="PROSITE" id="PS50925">
    <property type="entry name" value="BLUF"/>
    <property type="match status" value="1"/>
</dbReference>
<evidence type="ECO:0000313" key="3">
    <source>
        <dbReference type="Proteomes" id="UP000249185"/>
    </source>
</evidence>
<feature type="domain" description="BLUF" evidence="1">
    <location>
        <begin position="13"/>
        <end position="104"/>
    </location>
</feature>
<protein>
    <recommendedName>
        <fullName evidence="1">BLUF domain-containing protein</fullName>
    </recommendedName>
</protein>
<organism evidence="2 3">
    <name type="scientific">Rhodovulum sulfidophilum</name>
    <name type="common">Rhodobacter sulfidophilus</name>
    <dbReference type="NCBI Taxonomy" id="35806"/>
    <lineage>
        <taxon>Bacteria</taxon>
        <taxon>Pseudomonadati</taxon>
        <taxon>Pseudomonadota</taxon>
        <taxon>Alphaproteobacteria</taxon>
        <taxon>Rhodobacterales</taxon>
        <taxon>Paracoccaceae</taxon>
        <taxon>Rhodovulum</taxon>
    </lineage>
</organism>
<dbReference type="SUPFAM" id="SSF54975">
    <property type="entry name" value="Acylphosphatase/BLUF domain-like"/>
    <property type="match status" value="1"/>
</dbReference>
<proteinExistence type="predicted"/>
<dbReference type="InterPro" id="IPR007024">
    <property type="entry name" value="BLUF_domain"/>
</dbReference>